<dbReference type="Gene3D" id="1.10.8.60">
    <property type="match status" value="1"/>
</dbReference>
<dbReference type="Proteomes" id="UP000030747">
    <property type="component" value="Unassembled WGS sequence"/>
</dbReference>
<dbReference type="PANTHER" id="PTHR23077:SF171">
    <property type="entry name" value="NUCLEAR VALOSIN-CONTAINING PROTEIN-LIKE"/>
    <property type="match status" value="1"/>
</dbReference>
<dbReference type="GO" id="GO:0005829">
    <property type="term" value="C:cytosol"/>
    <property type="evidence" value="ECO:0007669"/>
    <property type="project" value="TreeGrafter"/>
</dbReference>
<evidence type="ECO:0000313" key="4">
    <source>
        <dbReference type="EMBL" id="CDJ45553.1"/>
    </source>
</evidence>
<keyword evidence="1" id="KW-0547">Nucleotide-binding</keyword>
<dbReference type="GO" id="GO:0005524">
    <property type="term" value="F:ATP binding"/>
    <property type="evidence" value="ECO:0007669"/>
    <property type="project" value="UniProtKB-KW"/>
</dbReference>
<dbReference type="GO" id="GO:0031593">
    <property type="term" value="F:polyubiquitin modification-dependent protein binding"/>
    <property type="evidence" value="ECO:0007669"/>
    <property type="project" value="TreeGrafter"/>
</dbReference>
<dbReference type="Pfam" id="PF17862">
    <property type="entry name" value="AAA_lid_3"/>
    <property type="match status" value="1"/>
</dbReference>
<dbReference type="EMBL" id="HG678359">
    <property type="protein sequence ID" value="CDJ45553.1"/>
    <property type="molecule type" value="Genomic_DNA"/>
</dbReference>
<evidence type="ECO:0000256" key="1">
    <source>
        <dbReference type="ARBA" id="ARBA00022741"/>
    </source>
</evidence>
<keyword evidence="5" id="KW-1185">Reference proteome</keyword>
<dbReference type="GO" id="GO:0005634">
    <property type="term" value="C:nucleus"/>
    <property type="evidence" value="ECO:0007669"/>
    <property type="project" value="TreeGrafter"/>
</dbReference>
<dbReference type="Gene3D" id="3.40.50.300">
    <property type="entry name" value="P-loop containing nucleotide triphosphate hydrolases"/>
    <property type="match status" value="1"/>
</dbReference>
<reference evidence="4" key="1">
    <citation type="submission" date="2013-10" db="EMBL/GenBank/DDBJ databases">
        <title>Genomic analysis of the causative agents of coccidiosis in chickens.</title>
        <authorList>
            <person name="Reid A.J."/>
            <person name="Blake D."/>
            <person name="Billington K."/>
            <person name="Browne H."/>
            <person name="Dunn M."/>
            <person name="Hung S."/>
            <person name="Kawahara F."/>
            <person name="Miranda-Saavedra D."/>
            <person name="Mourier T."/>
            <person name="Nagra H."/>
            <person name="Otto T.D."/>
            <person name="Rawlings N."/>
            <person name="Sanchez A."/>
            <person name="Sanders M."/>
            <person name="Subramaniam C."/>
            <person name="Tay Y."/>
            <person name="Dear P."/>
            <person name="Doerig C."/>
            <person name="Gruber A."/>
            <person name="Parkinson J."/>
            <person name="Shirley M."/>
            <person name="Wan K.L."/>
            <person name="Berriman M."/>
            <person name="Tomley F."/>
            <person name="Pain A."/>
        </authorList>
    </citation>
    <scope>NUCLEOTIDE SEQUENCE [LARGE SCALE GENOMIC DNA]</scope>
    <source>
        <strain evidence="4">Houghton</strain>
    </source>
</reference>
<dbReference type="InterPro" id="IPR050168">
    <property type="entry name" value="AAA_ATPase_domain"/>
</dbReference>
<dbReference type="VEuPathDB" id="ToxoDB:ETH_00027805"/>
<dbReference type="GeneID" id="25254654"/>
<evidence type="ECO:0000313" key="5">
    <source>
        <dbReference type="Proteomes" id="UP000030747"/>
    </source>
</evidence>
<dbReference type="VEuPathDB" id="ToxoDB:ETH2_0404600"/>
<dbReference type="GO" id="GO:0097352">
    <property type="term" value="P:autophagosome maturation"/>
    <property type="evidence" value="ECO:0007669"/>
    <property type="project" value="TreeGrafter"/>
</dbReference>
<proteinExistence type="predicted"/>
<sequence length="137" mass="15201">PDILDPAVTRPGRLDQLLYIPLPDLKSRESILKANLKRTPIAADVDINKLATLTDGFSGADLTGLCQRAAKFAIRESIEREEKGKSPLKELSKRHFDLAAKDARRSVPPHVVAAYEEFRRRYKTGSSSDEMPAAAKM</sequence>
<accession>U6L8M6</accession>
<keyword evidence="2" id="KW-0067">ATP-binding</keyword>
<dbReference type="PANTHER" id="PTHR23077">
    <property type="entry name" value="AAA-FAMILY ATPASE"/>
    <property type="match status" value="1"/>
</dbReference>
<evidence type="ECO:0000256" key="2">
    <source>
        <dbReference type="ARBA" id="ARBA00022840"/>
    </source>
</evidence>
<gene>
    <name evidence="4" type="ORF">ETH_00027805</name>
</gene>
<dbReference type="InterPro" id="IPR027417">
    <property type="entry name" value="P-loop_NTPase"/>
</dbReference>
<reference evidence="4" key="2">
    <citation type="submission" date="2013-10" db="EMBL/GenBank/DDBJ databases">
        <authorList>
            <person name="Aslett M."/>
        </authorList>
    </citation>
    <scope>NUCLEOTIDE SEQUENCE [LARGE SCALE GENOMIC DNA]</scope>
    <source>
        <strain evidence="4">Houghton</strain>
    </source>
</reference>
<dbReference type="GO" id="GO:0034098">
    <property type="term" value="C:VCP-NPL4-UFD1 AAA ATPase complex"/>
    <property type="evidence" value="ECO:0007669"/>
    <property type="project" value="TreeGrafter"/>
</dbReference>
<protein>
    <recommendedName>
        <fullName evidence="3">AAA ATPase AAA+ lid domain-containing protein</fullName>
    </recommendedName>
</protein>
<name>U6L8M6_EIMTE</name>
<dbReference type="AlphaFoldDB" id="U6L8M6"/>
<dbReference type="GO" id="GO:0016887">
    <property type="term" value="F:ATP hydrolysis activity"/>
    <property type="evidence" value="ECO:0007669"/>
    <property type="project" value="TreeGrafter"/>
</dbReference>
<dbReference type="SUPFAM" id="SSF52540">
    <property type="entry name" value="P-loop containing nucleoside triphosphate hydrolases"/>
    <property type="match status" value="1"/>
</dbReference>
<dbReference type="OrthoDB" id="27435at2759"/>
<dbReference type="GO" id="GO:0030970">
    <property type="term" value="P:retrograde protein transport, ER to cytosol"/>
    <property type="evidence" value="ECO:0007669"/>
    <property type="project" value="TreeGrafter"/>
</dbReference>
<evidence type="ECO:0000259" key="3">
    <source>
        <dbReference type="Pfam" id="PF17862"/>
    </source>
</evidence>
<organism evidence="4 5">
    <name type="scientific">Eimeria tenella</name>
    <name type="common">Coccidian parasite</name>
    <dbReference type="NCBI Taxonomy" id="5802"/>
    <lineage>
        <taxon>Eukaryota</taxon>
        <taxon>Sar</taxon>
        <taxon>Alveolata</taxon>
        <taxon>Apicomplexa</taxon>
        <taxon>Conoidasida</taxon>
        <taxon>Coccidia</taxon>
        <taxon>Eucoccidiorida</taxon>
        <taxon>Eimeriorina</taxon>
        <taxon>Eimeriidae</taxon>
        <taxon>Eimeria</taxon>
    </lineage>
</organism>
<dbReference type="GO" id="GO:0051228">
    <property type="term" value="P:mitotic spindle disassembly"/>
    <property type="evidence" value="ECO:0007669"/>
    <property type="project" value="TreeGrafter"/>
</dbReference>
<dbReference type="InterPro" id="IPR041569">
    <property type="entry name" value="AAA_lid_3"/>
</dbReference>
<dbReference type="RefSeq" id="XP_013236299.1">
    <property type="nucleotide sequence ID" value="XM_013380845.1"/>
</dbReference>
<feature type="non-terminal residue" evidence="4">
    <location>
        <position position="1"/>
    </location>
</feature>
<feature type="domain" description="AAA ATPase AAA+ lid" evidence="3">
    <location>
        <begin position="44"/>
        <end position="80"/>
    </location>
</feature>